<evidence type="ECO:0000313" key="3">
    <source>
        <dbReference type="Proteomes" id="UP000324101"/>
    </source>
</evidence>
<feature type="region of interest" description="Disordered" evidence="1">
    <location>
        <begin position="227"/>
        <end position="252"/>
    </location>
</feature>
<sequence>MSGLSHRKDVQFLEECNPALVERNAAEFRRLRDLLVQAGEPARRAETGTEWHSDGSHTYTARLSEARQLVQHIAEGYDKAASALHAYAAALTTAKSHYANGKGAERKLATLIATKGTAITRTAQEAEPMCQWEDMRATTGFLDGLAELTMDVDDIRDEANRLHDDAGGNFRLAQTTEQEARSSCVHALKQAYELLPEFRLKGAASGVDLYAAMADIRREAAEARANPLTRLPGSGPKKDMTGPVGPDTPVSPQLRDIRTRVAGLPGDAADNYWIPLVTDGQHADWISQNKEVLRAAAKNAGLPEELVAGVAWQEIGGYQPGLLDDVTGTIREQAAAPWGLSPVTPENLPWRLGGKLDETSYGPIAIQLRRGAEVLGYDPANLTDHQRTLVEEALQDPKQNAFIAAGFLAQIKAESGLADVPADRMTQAQMREIAARYNGGPYWDLPKAQGYGDRFVGNLAQAKDAMR</sequence>
<protein>
    <submittedName>
        <fullName evidence="2">Uncharacterized protein</fullName>
    </submittedName>
</protein>
<evidence type="ECO:0000256" key="1">
    <source>
        <dbReference type="SAM" id="MobiDB-lite"/>
    </source>
</evidence>
<gene>
    <name evidence="2" type="ORF">DEJ51_19235</name>
</gene>
<dbReference type="OrthoDB" id="3943268at2"/>
<proteinExistence type="predicted"/>
<name>A0A5P2DRX9_STRVZ</name>
<organism evidence="2 3">
    <name type="scientific">Streptomyces venezuelae</name>
    <dbReference type="NCBI Taxonomy" id="54571"/>
    <lineage>
        <taxon>Bacteria</taxon>
        <taxon>Bacillati</taxon>
        <taxon>Actinomycetota</taxon>
        <taxon>Actinomycetes</taxon>
        <taxon>Kitasatosporales</taxon>
        <taxon>Streptomycetaceae</taxon>
        <taxon>Streptomyces</taxon>
    </lineage>
</organism>
<dbReference type="EMBL" id="CP029189">
    <property type="protein sequence ID" value="QES56031.1"/>
    <property type="molecule type" value="Genomic_DNA"/>
</dbReference>
<accession>A0A5P2DRX9</accession>
<dbReference type="RefSeq" id="WP_150258699.1">
    <property type="nucleotide sequence ID" value="NZ_CP029189.1"/>
</dbReference>
<dbReference type="AlphaFoldDB" id="A0A5P2DRX9"/>
<evidence type="ECO:0000313" key="2">
    <source>
        <dbReference type="EMBL" id="QES56031.1"/>
    </source>
</evidence>
<reference evidence="2 3" key="1">
    <citation type="submission" date="2018-05" db="EMBL/GenBank/DDBJ databases">
        <title>Streptomyces venezuelae.</title>
        <authorList>
            <person name="Kim W."/>
            <person name="Lee N."/>
            <person name="Cho B.-K."/>
        </authorList>
    </citation>
    <scope>NUCLEOTIDE SEQUENCE [LARGE SCALE GENOMIC DNA]</scope>
    <source>
        <strain evidence="2 3">ATCC 21018</strain>
    </source>
</reference>
<dbReference type="Proteomes" id="UP000324101">
    <property type="component" value="Chromosome"/>
</dbReference>